<reference evidence="1" key="1">
    <citation type="submission" date="2023-10" db="EMBL/GenBank/DDBJ databases">
        <authorList>
            <person name="Domelevo Entfellner J.-B."/>
        </authorList>
    </citation>
    <scope>NUCLEOTIDE SEQUENCE</scope>
</reference>
<sequence>MAKYRRNRVPIDIEGEKEWREASFQPKEIHTVSGWMVPIVKVKRVHTYKLGNLDSELKFTSGLVKLGTFHDYDFLST</sequence>
<evidence type="ECO:0000313" key="2">
    <source>
        <dbReference type="Proteomes" id="UP001189624"/>
    </source>
</evidence>
<protein>
    <submittedName>
        <fullName evidence="1">Uncharacterized protein</fullName>
    </submittedName>
</protein>
<dbReference type="Proteomes" id="UP001189624">
    <property type="component" value="Chromosome 3"/>
</dbReference>
<dbReference type="Gramene" id="rna-AYBTSS11_LOCUS11966">
    <property type="protein sequence ID" value="CAJ1944542.1"/>
    <property type="gene ID" value="gene-AYBTSS11_LOCUS11966"/>
</dbReference>
<dbReference type="AlphaFoldDB" id="A0AA86SML8"/>
<keyword evidence="2" id="KW-1185">Reference proteome</keyword>
<organism evidence="1 2">
    <name type="scientific">Sphenostylis stenocarpa</name>
    <dbReference type="NCBI Taxonomy" id="92480"/>
    <lineage>
        <taxon>Eukaryota</taxon>
        <taxon>Viridiplantae</taxon>
        <taxon>Streptophyta</taxon>
        <taxon>Embryophyta</taxon>
        <taxon>Tracheophyta</taxon>
        <taxon>Spermatophyta</taxon>
        <taxon>Magnoliopsida</taxon>
        <taxon>eudicotyledons</taxon>
        <taxon>Gunneridae</taxon>
        <taxon>Pentapetalae</taxon>
        <taxon>rosids</taxon>
        <taxon>fabids</taxon>
        <taxon>Fabales</taxon>
        <taxon>Fabaceae</taxon>
        <taxon>Papilionoideae</taxon>
        <taxon>50 kb inversion clade</taxon>
        <taxon>NPAAA clade</taxon>
        <taxon>indigoferoid/millettioid clade</taxon>
        <taxon>Phaseoleae</taxon>
        <taxon>Sphenostylis</taxon>
    </lineage>
</organism>
<name>A0AA86SML8_9FABA</name>
<dbReference type="EMBL" id="OY731400">
    <property type="protein sequence ID" value="CAJ1944542.1"/>
    <property type="molecule type" value="Genomic_DNA"/>
</dbReference>
<evidence type="ECO:0000313" key="1">
    <source>
        <dbReference type="EMBL" id="CAJ1944542.1"/>
    </source>
</evidence>
<accession>A0AA86SML8</accession>
<proteinExistence type="predicted"/>
<gene>
    <name evidence="1" type="ORF">AYBTSS11_LOCUS11966</name>
</gene>